<evidence type="ECO:0000313" key="6">
    <source>
        <dbReference type="EMBL" id="ADL01560.1"/>
    </source>
</evidence>
<dbReference type="HOGENOM" id="CLU_031040_8_5_5"/>
<organism evidence="6 7">
    <name type="scientific">Brevundimonas subvibrioides (strain ATCC 15264 / DSM 4735 / LMG 14903 / NBRC 16000 / CB 81)</name>
    <name type="common">Caulobacter subvibrioides</name>
    <dbReference type="NCBI Taxonomy" id="633149"/>
    <lineage>
        <taxon>Bacteria</taxon>
        <taxon>Pseudomonadati</taxon>
        <taxon>Pseudomonadota</taxon>
        <taxon>Alphaproteobacteria</taxon>
        <taxon>Caulobacterales</taxon>
        <taxon>Caulobacteraceae</taxon>
        <taxon>Brevundimonas</taxon>
    </lineage>
</organism>
<dbReference type="PANTHER" id="PTHR10173:SF52">
    <property type="entry name" value="METHIONINE-R-SULFOXIDE REDUCTASE B1"/>
    <property type="match status" value="1"/>
</dbReference>
<evidence type="ECO:0000256" key="4">
    <source>
        <dbReference type="ARBA" id="ARBA00048488"/>
    </source>
</evidence>
<dbReference type="Proteomes" id="UP000002696">
    <property type="component" value="Chromosome"/>
</dbReference>
<dbReference type="AlphaFoldDB" id="D9QJJ9"/>
<comment type="catalytic activity">
    <reaction evidence="4">
        <text>L-methionyl-[protein] + [thioredoxin]-disulfide + H2O = L-methionyl-(R)-S-oxide-[protein] + [thioredoxin]-dithiol</text>
        <dbReference type="Rhea" id="RHEA:24164"/>
        <dbReference type="Rhea" id="RHEA-COMP:10698"/>
        <dbReference type="Rhea" id="RHEA-COMP:10700"/>
        <dbReference type="Rhea" id="RHEA-COMP:12313"/>
        <dbReference type="Rhea" id="RHEA-COMP:12314"/>
        <dbReference type="ChEBI" id="CHEBI:15377"/>
        <dbReference type="ChEBI" id="CHEBI:16044"/>
        <dbReference type="ChEBI" id="CHEBI:29950"/>
        <dbReference type="ChEBI" id="CHEBI:45764"/>
        <dbReference type="ChEBI" id="CHEBI:50058"/>
        <dbReference type="EC" id="1.8.4.12"/>
    </reaction>
</comment>
<keyword evidence="7" id="KW-1185">Reference proteome</keyword>
<dbReference type="SUPFAM" id="SSF51316">
    <property type="entry name" value="Mss4-like"/>
    <property type="match status" value="1"/>
</dbReference>
<evidence type="ECO:0000259" key="5">
    <source>
        <dbReference type="PROSITE" id="PS51790"/>
    </source>
</evidence>
<feature type="domain" description="MsrB" evidence="5">
    <location>
        <begin position="44"/>
        <end position="166"/>
    </location>
</feature>
<dbReference type="InterPro" id="IPR028427">
    <property type="entry name" value="Met_Sox_Rdtase_MsrB"/>
</dbReference>
<dbReference type="STRING" id="633149.Bresu_2250"/>
<dbReference type="KEGG" id="bsb:Bresu_2250"/>
<dbReference type="eggNOG" id="COG0229">
    <property type="taxonomic scope" value="Bacteria"/>
</dbReference>
<protein>
    <recommendedName>
        <fullName evidence="2">peptide-methionine (R)-S-oxide reductase</fullName>
        <ecNumber evidence="2">1.8.4.12</ecNumber>
    </recommendedName>
</protein>
<evidence type="ECO:0000256" key="3">
    <source>
        <dbReference type="ARBA" id="ARBA00023002"/>
    </source>
</evidence>
<reference evidence="7" key="1">
    <citation type="journal article" date="2011" name="J. Bacteriol.">
        <title>Genome sequences of eight morphologically diverse alphaproteobacteria.</title>
        <authorList>
            <consortium name="US DOE Joint Genome Institute"/>
            <person name="Brown P.J."/>
            <person name="Kysela D.T."/>
            <person name="Buechlein A."/>
            <person name="Hemmerich C."/>
            <person name="Brun Y.V."/>
        </authorList>
    </citation>
    <scope>NUCLEOTIDE SEQUENCE [LARGE SCALE GENOMIC DNA]</scope>
    <source>
        <strain evidence="7">ATCC 15264 / DSM 4735 / LMG 14903 / NBRC 16000 / CB 81</strain>
    </source>
</reference>
<dbReference type="PROSITE" id="PS51790">
    <property type="entry name" value="MSRB"/>
    <property type="match status" value="1"/>
</dbReference>
<evidence type="ECO:0000256" key="1">
    <source>
        <dbReference type="ARBA" id="ARBA00007174"/>
    </source>
</evidence>
<dbReference type="PANTHER" id="PTHR10173">
    <property type="entry name" value="METHIONINE SULFOXIDE REDUCTASE"/>
    <property type="match status" value="1"/>
</dbReference>
<accession>D9QJJ9</accession>
<dbReference type="Pfam" id="PF01641">
    <property type="entry name" value="SelR"/>
    <property type="match status" value="1"/>
</dbReference>
<dbReference type="EC" id="1.8.4.12" evidence="2"/>
<evidence type="ECO:0000256" key="2">
    <source>
        <dbReference type="ARBA" id="ARBA00012499"/>
    </source>
</evidence>
<dbReference type="InterPro" id="IPR011057">
    <property type="entry name" value="Mss4-like_sf"/>
</dbReference>
<dbReference type="Gene3D" id="2.170.150.20">
    <property type="entry name" value="Peptide methionine sulfoxide reductase"/>
    <property type="match status" value="1"/>
</dbReference>
<dbReference type="EMBL" id="CP002102">
    <property type="protein sequence ID" value="ADL01560.1"/>
    <property type="molecule type" value="Genomic_DNA"/>
</dbReference>
<dbReference type="GO" id="GO:0006979">
    <property type="term" value="P:response to oxidative stress"/>
    <property type="evidence" value="ECO:0007669"/>
    <property type="project" value="InterPro"/>
</dbReference>
<dbReference type="GO" id="GO:0005737">
    <property type="term" value="C:cytoplasm"/>
    <property type="evidence" value="ECO:0007669"/>
    <property type="project" value="TreeGrafter"/>
</dbReference>
<gene>
    <name evidence="6" type="ordered locus">Bresu_2250</name>
</gene>
<dbReference type="FunCoup" id="D9QJJ9">
    <property type="interactions" value="474"/>
</dbReference>
<proteinExistence type="inferred from homology"/>
<dbReference type="InterPro" id="IPR002579">
    <property type="entry name" value="Met_Sox_Rdtase_MsrB_dom"/>
</dbReference>
<keyword evidence="3 6" id="KW-0560">Oxidoreductase</keyword>
<sequence length="181" mass="19626">MREGDGVGTRFRPSYFRSMTDIQNAHPVRSAAGFDLTPPSESQRVALEADLNAEEKRVLLSHGTEAPFCGVLLGEKRPGVFCCRECGLPLFKATTKFESGTGWPSFTEPVDEAHVTAIVDRSYGMTRTETTCARCGSHQGHVFPDGPPPTGLRYCINSVALQFVEEGRPLPDPLGRGDGIA</sequence>
<evidence type="ECO:0000313" key="7">
    <source>
        <dbReference type="Proteomes" id="UP000002696"/>
    </source>
</evidence>
<dbReference type="InParanoid" id="D9QJJ9"/>
<comment type="similarity">
    <text evidence="1">Belongs to the MsrB Met sulfoxide reductase family.</text>
</comment>
<dbReference type="NCBIfam" id="TIGR00357">
    <property type="entry name" value="peptide-methionine (R)-S-oxide reductase MsrB"/>
    <property type="match status" value="1"/>
</dbReference>
<name>D9QJJ9_BRESC</name>
<dbReference type="GO" id="GO:0033743">
    <property type="term" value="F:peptide-methionine (R)-S-oxide reductase activity"/>
    <property type="evidence" value="ECO:0007669"/>
    <property type="project" value="UniProtKB-EC"/>
</dbReference>
<dbReference type="GO" id="GO:0030091">
    <property type="term" value="P:protein repair"/>
    <property type="evidence" value="ECO:0007669"/>
    <property type="project" value="InterPro"/>
</dbReference>